<keyword evidence="5" id="KW-0998">Cell outer membrane</keyword>
<feature type="domain" description="SusD-like N-terminal" evidence="7">
    <location>
        <begin position="77"/>
        <end position="235"/>
    </location>
</feature>
<dbReference type="Pfam" id="PF07980">
    <property type="entry name" value="SusD_RagB"/>
    <property type="match status" value="1"/>
</dbReference>
<dbReference type="Proteomes" id="UP001319180">
    <property type="component" value="Unassembled WGS sequence"/>
</dbReference>
<evidence type="ECO:0000259" key="6">
    <source>
        <dbReference type="Pfam" id="PF07980"/>
    </source>
</evidence>
<evidence type="ECO:0000313" key="9">
    <source>
        <dbReference type="Proteomes" id="UP001319180"/>
    </source>
</evidence>
<dbReference type="SUPFAM" id="SSF48452">
    <property type="entry name" value="TPR-like"/>
    <property type="match status" value="1"/>
</dbReference>
<keyword evidence="3" id="KW-0732">Signal</keyword>
<protein>
    <submittedName>
        <fullName evidence="8">RagB/SusD family nutrient uptake outer membrane protein</fullName>
    </submittedName>
</protein>
<keyword evidence="4" id="KW-0472">Membrane</keyword>
<keyword evidence="9" id="KW-1185">Reference proteome</keyword>
<evidence type="ECO:0000313" key="8">
    <source>
        <dbReference type="EMBL" id="MBT1687465.1"/>
    </source>
</evidence>
<gene>
    <name evidence="8" type="ORF">KK078_12920</name>
</gene>
<accession>A0AAP2DBA9</accession>
<dbReference type="RefSeq" id="WP_254090697.1">
    <property type="nucleotide sequence ID" value="NZ_JAHESC010000017.1"/>
</dbReference>
<dbReference type="InterPro" id="IPR012944">
    <property type="entry name" value="SusD_RagB_dom"/>
</dbReference>
<dbReference type="AlphaFoldDB" id="A0AAP2DBA9"/>
<comment type="subcellular location">
    <subcellularLocation>
        <location evidence="1">Cell outer membrane</location>
    </subcellularLocation>
</comment>
<dbReference type="InterPro" id="IPR011990">
    <property type="entry name" value="TPR-like_helical_dom_sf"/>
</dbReference>
<evidence type="ECO:0000256" key="1">
    <source>
        <dbReference type="ARBA" id="ARBA00004442"/>
    </source>
</evidence>
<evidence type="ECO:0000256" key="3">
    <source>
        <dbReference type="ARBA" id="ARBA00022729"/>
    </source>
</evidence>
<dbReference type="EMBL" id="JAHESC010000017">
    <property type="protein sequence ID" value="MBT1687465.1"/>
    <property type="molecule type" value="Genomic_DNA"/>
</dbReference>
<dbReference type="Gene3D" id="1.25.40.390">
    <property type="match status" value="1"/>
</dbReference>
<organism evidence="8 9">
    <name type="scientific">Dawidia soli</name>
    <dbReference type="NCBI Taxonomy" id="2782352"/>
    <lineage>
        <taxon>Bacteria</taxon>
        <taxon>Pseudomonadati</taxon>
        <taxon>Bacteroidota</taxon>
        <taxon>Cytophagia</taxon>
        <taxon>Cytophagales</taxon>
        <taxon>Chryseotaleaceae</taxon>
        <taxon>Dawidia</taxon>
    </lineage>
</organism>
<evidence type="ECO:0000259" key="7">
    <source>
        <dbReference type="Pfam" id="PF14322"/>
    </source>
</evidence>
<dbReference type="GO" id="GO:0009279">
    <property type="term" value="C:cell outer membrane"/>
    <property type="evidence" value="ECO:0007669"/>
    <property type="project" value="UniProtKB-SubCell"/>
</dbReference>
<reference evidence="8 9" key="1">
    <citation type="submission" date="2021-05" db="EMBL/GenBank/DDBJ databases">
        <title>A Polyphasic approach of four new species of the genus Ohtaekwangia: Ohtaekwangia histidinii sp. nov., Ohtaekwangia cretensis sp. nov., Ohtaekwangia indiensis sp. nov., Ohtaekwangia reichenbachii sp. nov. from diverse environment.</title>
        <authorList>
            <person name="Octaviana S."/>
        </authorList>
    </citation>
    <scope>NUCLEOTIDE SEQUENCE [LARGE SCALE GENOMIC DNA]</scope>
    <source>
        <strain evidence="8 9">PWU37</strain>
    </source>
</reference>
<comment type="caution">
    <text evidence="8">The sequence shown here is derived from an EMBL/GenBank/DDBJ whole genome shotgun (WGS) entry which is preliminary data.</text>
</comment>
<proteinExistence type="inferred from homology"/>
<evidence type="ECO:0000256" key="4">
    <source>
        <dbReference type="ARBA" id="ARBA00023136"/>
    </source>
</evidence>
<dbReference type="CDD" id="cd08977">
    <property type="entry name" value="SusD"/>
    <property type="match status" value="1"/>
</dbReference>
<sequence length="488" mass="55712">MKKIMRYSYISMLLTTGMLLQRCDDFLERDPLSRQTNDDLGNTPGSTGFTTADQAEAVLAGCYGDFRNEYFQLDYYVNGDAQSDNAYAGADNPNNFQIDEYAIESVNNNVLRDWRYLYGTIAKTNTVLDHIDEVTDAALMEARRAEIKGEAAFIRGFMYFELVRQFGDVPLLIHEITEWDVDDLDKIYVARAPQADVYQQIIQDLELAVANARAASVNRNIVTKSTAHFLLAKVYATIEPHDWNKVHEHADAVLAAGFELLPEFDQLWDGTHENSSEAIFEITYDGWDAGTGNWGAGMFYGIDWKKFNTPTNDLVAAFDAEGDEIRRDASIRFADVTGKWSDRYWPLTNFPYAYKYRNTSGTQNYILFRLADIMLLKAEALTHDGQLEAAADLVNEIRARVDLDPITPTTEADMLLAIEKERRLELVFEGQRWYDLKRTGRALEVMNAFRDGNGNSLGYTLTEDRLFWPIPQNERDKNEKLTQNNGYF</sequence>
<evidence type="ECO:0000256" key="5">
    <source>
        <dbReference type="ARBA" id="ARBA00023237"/>
    </source>
</evidence>
<name>A0AAP2DBA9_9BACT</name>
<evidence type="ECO:0000256" key="2">
    <source>
        <dbReference type="ARBA" id="ARBA00006275"/>
    </source>
</evidence>
<comment type="similarity">
    <text evidence="2">Belongs to the SusD family.</text>
</comment>
<feature type="domain" description="RagB/SusD" evidence="6">
    <location>
        <begin position="336"/>
        <end position="487"/>
    </location>
</feature>
<dbReference type="Pfam" id="PF14322">
    <property type="entry name" value="SusD-like_3"/>
    <property type="match status" value="1"/>
</dbReference>
<dbReference type="InterPro" id="IPR033985">
    <property type="entry name" value="SusD-like_N"/>
</dbReference>